<sequence>AIRPGKQLSDALAILSPALRTRLGGQRRPRMSRARIVLWLSLTLRSARSFSRARANEVFYNPVQEFNRDLTCAVITEFARIQLGAKGIQIKVPGEKDVQKVVVDLLEQEEDKAELKEGANLAPGDQPRTAAVRDICEEGLRVLEGLAASGLRSIRFALEVPGLRSVVANDASARAVDLMHRNVQLNDVAHLVQPSQADARMLMYQHQKASERFDVIDLDPYGSPAPFLDAAVQAVRLLCVTCTDMAVLAGNSGETCYSKYGAMALKSRACHEMALRIVLHSLDLHANCYQRFVVPLLSISADFYVRVFVRVFTGQAKVKASARFAWGREGRWCSSVWAAGRSTSSALAKHQEPLVAGAPGCTSLLHAGPAEQHHPLQHAQAPAAEEKECPVKRERLSETSPAFRILSVEPRGKAAGEAMEERRKLLQNKRKEPDEDLAQRAAQLKTFPCKRFKEGTCQRGDQCCYSHSPLTPKATAEATPTDRPEAPDQNPLGPGAAAGPGKD</sequence>
<dbReference type="SUPFAM" id="SSF53335">
    <property type="entry name" value="S-adenosyl-L-methionine-dependent methyltransferases"/>
    <property type="match status" value="1"/>
</dbReference>
<keyword evidence="8 12" id="KW-0862">Zinc</keyword>
<reference evidence="16 17" key="1">
    <citation type="journal article" date="2019" name="PLoS ONE">
        <title>Genomic analyses reveal an absence of contemporary introgressive admixture between fin whales and blue whales, despite known hybrids.</title>
        <authorList>
            <person name="Westbury M.V."/>
            <person name="Petersen B."/>
            <person name="Lorenzen E.D."/>
        </authorList>
    </citation>
    <scope>NUCLEOTIDE SEQUENCE [LARGE SCALE GENOMIC DNA]</scope>
    <source>
        <strain evidence="16">FinWhale-01</strain>
    </source>
</reference>
<dbReference type="PROSITE" id="PS50103">
    <property type="entry name" value="ZF_C3H1"/>
    <property type="match status" value="1"/>
</dbReference>
<keyword evidence="6 12" id="KW-0479">Metal-binding</keyword>
<dbReference type="GO" id="GO:0000049">
    <property type="term" value="F:tRNA binding"/>
    <property type="evidence" value="ECO:0007669"/>
    <property type="project" value="UniProtKB-UniRule"/>
</dbReference>
<evidence type="ECO:0000256" key="5">
    <source>
        <dbReference type="ARBA" id="ARBA00022694"/>
    </source>
</evidence>
<comment type="caution">
    <text evidence="16">The sequence shown here is derived from an EMBL/GenBank/DDBJ whole genome shotgun (WGS) entry which is preliminary data.</text>
</comment>
<dbReference type="SMART" id="SM00356">
    <property type="entry name" value="ZnF_C3H1"/>
    <property type="match status" value="1"/>
</dbReference>
<feature type="non-terminal residue" evidence="16">
    <location>
        <position position="1"/>
    </location>
</feature>
<evidence type="ECO:0000256" key="8">
    <source>
        <dbReference type="ARBA" id="ARBA00022833"/>
    </source>
</evidence>
<evidence type="ECO:0000259" key="15">
    <source>
        <dbReference type="PROSITE" id="PS50103"/>
    </source>
</evidence>
<evidence type="ECO:0000256" key="3">
    <source>
        <dbReference type="ARBA" id="ARBA00022679"/>
    </source>
</evidence>
<dbReference type="InterPro" id="IPR002905">
    <property type="entry name" value="Trm1"/>
</dbReference>
<keyword evidence="3 13" id="KW-0808">Transferase</keyword>
<dbReference type="Proteomes" id="UP000437017">
    <property type="component" value="Unassembled WGS sequence"/>
</dbReference>
<dbReference type="PANTHER" id="PTHR10631:SF3">
    <property type="entry name" value="TRNA (GUANINE(26)-N(2))-DIMETHYLTRANSFERASE"/>
    <property type="match status" value="1"/>
</dbReference>
<feature type="compositionally biased region" description="Low complexity" evidence="14">
    <location>
        <begin position="491"/>
        <end position="503"/>
    </location>
</feature>
<keyword evidence="7 12" id="KW-0863">Zinc-finger</keyword>
<keyword evidence="9 13" id="KW-0694">RNA-binding</keyword>
<dbReference type="OrthoDB" id="6349953at2759"/>
<dbReference type="EMBL" id="SGJD01000520">
    <property type="protein sequence ID" value="KAB0404862.1"/>
    <property type="molecule type" value="Genomic_DNA"/>
</dbReference>
<gene>
    <name evidence="16" type="ORF">E2I00_001652</name>
</gene>
<dbReference type="GO" id="GO:0002940">
    <property type="term" value="P:tRNA N2-guanine methylation"/>
    <property type="evidence" value="ECO:0007669"/>
    <property type="project" value="TreeGrafter"/>
</dbReference>
<dbReference type="GO" id="GO:0160104">
    <property type="term" value="F:tRNA (guanine(26)-N2)-dimethyltransferase activity"/>
    <property type="evidence" value="ECO:0007669"/>
    <property type="project" value="UniProtKB-UniRule"/>
</dbReference>
<dbReference type="Pfam" id="PF02005">
    <property type="entry name" value="TRM"/>
    <property type="match status" value="1"/>
</dbReference>
<dbReference type="GO" id="GO:0005634">
    <property type="term" value="C:nucleus"/>
    <property type="evidence" value="ECO:0007669"/>
    <property type="project" value="TreeGrafter"/>
</dbReference>
<protein>
    <recommendedName>
        <fullName evidence="10 13">tRNA (guanine(26)-N(2))-dimethyltransferase</fullName>
        <ecNumber evidence="10 13">2.1.1.216</ecNumber>
    </recommendedName>
</protein>
<dbReference type="InterPro" id="IPR036855">
    <property type="entry name" value="Znf_CCCH_sf"/>
</dbReference>
<dbReference type="PROSITE" id="PS51626">
    <property type="entry name" value="SAM_MT_TRM1"/>
    <property type="match status" value="1"/>
</dbReference>
<evidence type="ECO:0000256" key="7">
    <source>
        <dbReference type="ARBA" id="ARBA00022771"/>
    </source>
</evidence>
<feature type="region of interest" description="Disordered" evidence="14">
    <location>
        <begin position="371"/>
        <end position="394"/>
    </location>
</feature>
<dbReference type="PANTHER" id="PTHR10631">
    <property type="entry name" value="N 2 ,N 2 -DIMETHYLGUANOSINE TRNA METHYLTRANSFERASE"/>
    <property type="match status" value="1"/>
</dbReference>
<keyword evidence="4 13" id="KW-0949">S-adenosyl-L-methionine</keyword>
<evidence type="ECO:0000256" key="1">
    <source>
        <dbReference type="ARBA" id="ARBA00022555"/>
    </source>
</evidence>
<dbReference type="EC" id="2.1.1.216" evidence="10 13"/>
<feature type="compositionally biased region" description="Basic and acidic residues" evidence="14">
    <location>
        <begin position="384"/>
        <end position="394"/>
    </location>
</feature>
<evidence type="ECO:0000256" key="10">
    <source>
        <dbReference type="ARBA" id="ARBA00039099"/>
    </source>
</evidence>
<feature type="region of interest" description="Disordered" evidence="14">
    <location>
        <begin position="459"/>
        <end position="503"/>
    </location>
</feature>
<dbReference type="GO" id="GO:0008270">
    <property type="term" value="F:zinc ion binding"/>
    <property type="evidence" value="ECO:0007669"/>
    <property type="project" value="UniProtKB-KW"/>
</dbReference>
<keyword evidence="17" id="KW-1185">Reference proteome</keyword>
<dbReference type="Pfam" id="PF00642">
    <property type="entry name" value="zf-CCCH"/>
    <property type="match status" value="1"/>
</dbReference>
<dbReference type="Gene3D" id="4.10.1000.10">
    <property type="entry name" value="Zinc finger, CCCH-type"/>
    <property type="match status" value="1"/>
</dbReference>
<evidence type="ECO:0000256" key="12">
    <source>
        <dbReference type="PROSITE-ProRule" id="PRU00723"/>
    </source>
</evidence>
<proteinExistence type="inferred from homology"/>
<evidence type="ECO:0000256" key="13">
    <source>
        <dbReference type="PROSITE-ProRule" id="PRU00958"/>
    </source>
</evidence>
<dbReference type="Gene3D" id="3.40.50.150">
    <property type="entry name" value="Vaccinia Virus protein VP39"/>
    <property type="match status" value="1"/>
</dbReference>
<dbReference type="InterPro" id="IPR029063">
    <property type="entry name" value="SAM-dependent_MTases_sf"/>
</dbReference>
<organism evidence="16 17">
    <name type="scientific">Balaenoptera physalus</name>
    <name type="common">Fin whale</name>
    <name type="synonym">Balaena physalus</name>
    <dbReference type="NCBI Taxonomy" id="9770"/>
    <lineage>
        <taxon>Eukaryota</taxon>
        <taxon>Metazoa</taxon>
        <taxon>Chordata</taxon>
        <taxon>Craniata</taxon>
        <taxon>Vertebrata</taxon>
        <taxon>Euteleostomi</taxon>
        <taxon>Mammalia</taxon>
        <taxon>Eutheria</taxon>
        <taxon>Laurasiatheria</taxon>
        <taxon>Artiodactyla</taxon>
        <taxon>Whippomorpha</taxon>
        <taxon>Cetacea</taxon>
        <taxon>Mysticeti</taxon>
        <taxon>Balaenopteridae</taxon>
        <taxon>Balaenoptera</taxon>
    </lineage>
</organism>
<comment type="catalytic activity">
    <reaction evidence="11 13">
        <text>guanosine(26) in tRNA + 2 S-adenosyl-L-methionine = N(2)-dimethylguanosine(26) in tRNA + 2 S-adenosyl-L-homocysteine + 2 H(+)</text>
        <dbReference type="Rhea" id="RHEA:43140"/>
        <dbReference type="Rhea" id="RHEA-COMP:10359"/>
        <dbReference type="Rhea" id="RHEA-COMP:10360"/>
        <dbReference type="ChEBI" id="CHEBI:15378"/>
        <dbReference type="ChEBI" id="CHEBI:57856"/>
        <dbReference type="ChEBI" id="CHEBI:59789"/>
        <dbReference type="ChEBI" id="CHEBI:74269"/>
        <dbReference type="ChEBI" id="CHEBI:74513"/>
        <dbReference type="EC" id="2.1.1.216"/>
    </reaction>
</comment>
<evidence type="ECO:0000256" key="14">
    <source>
        <dbReference type="SAM" id="MobiDB-lite"/>
    </source>
</evidence>
<dbReference type="CDD" id="cd02440">
    <property type="entry name" value="AdoMet_MTases"/>
    <property type="match status" value="1"/>
</dbReference>
<dbReference type="InterPro" id="IPR000571">
    <property type="entry name" value="Znf_CCCH"/>
</dbReference>
<evidence type="ECO:0000256" key="11">
    <source>
        <dbReference type="ARBA" id="ARBA00051897"/>
    </source>
</evidence>
<evidence type="ECO:0000256" key="2">
    <source>
        <dbReference type="ARBA" id="ARBA00022603"/>
    </source>
</evidence>
<keyword evidence="2 13" id="KW-0489">Methyltransferase</keyword>
<evidence type="ECO:0000256" key="6">
    <source>
        <dbReference type="ARBA" id="ARBA00022723"/>
    </source>
</evidence>
<feature type="domain" description="C3H1-type" evidence="15">
    <location>
        <begin position="443"/>
        <end position="470"/>
    </location>
</feature>
<feature type="zinc finger region" description="C3H1-type" evidence="12">
    <location>
        <begin position="443"/>
        <end position="470"/>
    </location>
</feature>
<comment type="similarity">
    <text evidence="13">Belongs to the class I-like SAM-binding methyltransferase superfamily. Trm1 family.</text>
</comment>
<evidence type="ECO:0000313" key="17">
    <source>
        <dbReference type="Proteomes" id="UP000437017"/>
    </source>
</evidence>
<accession>A0A6A1Q8S1</accession>
<evidence type="ECO:0000256" key="9">
    <source>
        <dbReference type="ARBA" id="ARBA00022884"/>
    </source>
</evidence>
<dbReference type="AlphaFoldDB" id="A0A6A1Q8S1"/>
<evidence type="ECO:0000313" key="16">
    <source>
        <dbReference type="EMBL" id="KAB0404862.1"/>
    </source>
</evidence>
<name>A0A6A1Q8S1_BALPH</name>
<dbReference type="SUPFAM" id="SSF90229">
    <property type="entry name" value="CCCH zinc finger"/>
    <property type="match status" value="1"/>
</dbReference>
<keyword evidence="5 13" id="KW-0819">tRNA processing</keyword>
<evidence type="ECO:0000256" key="4">
    <source>
        <dbReference type="ARBA" id="ARBA00022691"/>
    </source>
</evidence>
<keyword evidence="1 13" id="KW-0820">tRNA-binding</keyword>